<dbReference type="Proteomes" id="UP000472355">
    <property type="component" value="Unassembled WGS sequence"/>
</dbReference>
<dbReference type="AlphaFoldDB" id="A0A6M0SXB2"/>
<dbReference type="EMBL" id="SGKU01000076">
    <property type="protein sequence ID" value="NFA44365.1"/>
    <property type="molecule type" value="Genomic_DNA"/>
</dbReference>
<evidence type="ECO:0000313" key="2">
    <source>
        <dbReference type="EMBL" id="NFA44366.1"/>
    </source>
</evidence>
<evidence type="ECO:0000313" key="1">
    <source>
        <dbReference type="EMBL" id="NFA44365.1"/>
    </source>
</evidence>
<accession>A0A6M0SXB2</accession>
<comment type="caution">
    <text evidence="1">The sequence shown here is derived from an EMBL/GenBank/DDBJ whole genome shotgun (WGS) entry which is preliminary data.</text>
</comment>
<reference evidence="1 3" key="1">
    <citation type="submission" date="2019-02" db="EMBL/GenBank/DDBJ databases">
        <title>Genome sequencing of Clostridium botulinum clinical isolates.</title>
        <authorList>
            <person name="Brunt J."/>
            <person name="Van Vliet A.H.M."/>
            <person name="Stringer S.C."/>
            <person name="Grant K.A."/>
            <person name="Carter A.C."/>
            <person name="Peck M.W."/>
        </authorList>
    </citation>
    <scope>NUCLEOTIDE SEQUENCE [LARGE SCALE GENOMIC DNA]</scope>
    <source>
        <strain evidence="1 3">H113700579</strain>
    </source>
</reference>
<sequence length="180" mass="20779">MGTPNTNFERRVEKALIQSAKANKRSLPAEINERVANALKIQTNEDILRTVKDKFNLFLKQNNKTNATLNEYSSNDCKMNLRSSNFPFNITTPKDGMIKVNLNDNVATVYFRCESKDSQLRDKLKELLKNNHNEWIQLHIGAKHTAIGMNTKIHEEIDQMTSKLIENILVDLFNLIKNYI</sequence>
<evidence type="ECO:0000313" key="3">
    <source>
        <dbReference type="Proteomes" id="UP000472355"/>
    </source>
</evidence>
<name>A0A6M0SXB2_CLOBO</name>
<gene>
    <name evidence="1" type="ORF">EXM65_17820</name>
    <name evidence="2" type="ORF">EXM65_17825</name>
</gene>
<protein>
    <submittedName>
        <fullName evidence="1">Uncharacterized protein</fullName>
    </submittedName>
</protein>
<proteinExistence type="predicted"/>
<dbReference type="EMBL" id="SGKU01000076">
    <property type="protein sequence ID" value="NFA44366.1"/>
    <property type="molecule type" value="Genomic_DNA"/>
</dbReference>
<organism evidence="1 3">
    <name type="scientific">Clostridium botulinum</name>
    <dbReference type="NCBI Taxonomy" id="1491"/>
    <lineage>
        <taxon>Bacteria</taxon>
        <taxon>Bacillati</taxon>
        <taxon>Bacillota</taxon>
        <taxon>Clostridia</taxon>
        <taxon>Eubacteriales</taxon>
        <taxon>Clostridiaceae</taxon>
        <taxon>Clostridium</taxon>
    </lineage>
</organism>